<accession>A0A816K8E8</accession>
<name>A0A816K8E8_BRANA</name>
<organism evidence="2">
    <name type="scientific">Brassica napus</name>
    <name type="common">Rape</name>
    <dbReference type="NCBI Taxonomy" id="3708"/>
    <lineage>
        <taxon>Eukaryota</taxon>
        <taxon>Viridiplantae</taxon>
        <taxon>Streptophyta</taxon>
        <taxon>Embryophyta</taxon>
        <taxon>Tracheophyta</taxon>
        <taxon>Spermatophyta</taxon>
        <taxon>Magnoliopsida</taxon>
        <taxon>eudicotyledons</taxon>
        <taxon>Gunneridae</taxon>
        <taxon>Pentapetalae</taxon>
        <taxon>rosids</taxon>
        <taxon>malvids</taxon>
        <taxon>Brassicales</taxon>
        <taxon>Brassicaceae</taxon>
        <taxon>Brassiceae</taxon>
        <taxon>Brassica</taxon>
    </lineage>
</organism>
<gene>
    <name evidence="2" type="ORF">DARMORV10_C02P38680.1</name>
</gene>
<dbReference type="AlphaFoldDB" id="A0A816K8E8"/>
<proteinExistence type="predicted"/>
<sequence>MKQQLYACQAWIFQAPSTYPSKYSSLQLKLLGSFHHRLIQLNHHPLLRPFNPLVHLSQFQNRSRQLPTRRSFTSTQIDILHSLILPHHKPLSPTSSSSSKELILDLDPVGFFDFKLPAAVYFFAVTGPIKKQRLSEKHQDKGEGEAHAQESKEKGPNCKYV</sequence>
<evidence type="ECO:0000313" key="2">
    <source>
        <dbReference type="EMBL" id="CAF1915983.1"/>
    </source>
</evidence>
<evidence type="ECO:0000256" key="1">
    <source>
        <dbReference type="SAM" id="MobiDB-lite"/>
    </source>
</evidence>
<reference evidence="2" key="1">
    <citation type="submission" date="2021-01" db="EMBL/GenBank/DDBJ databases">
        <authorList>
            <consortium name="Genoscope - CEA"/>
            <person name="William W."/>
        </authorList>
    </citation>
    <scope>NUCLEOTIDE SEQUENCE</scope>
</reference>
<dbReference type="EMBL" id="HG994366">
    <property type="protein sequence ID" value="CAF1915983.1"/>
    <property type="molecule type" value="Genomic_DNA"/>
</dbReference>
<protein>
    <submittedName>
        <fullName evidence="2">(rape) hypothetical protein</fullName>
    </submittedName>
</protein>
<feature type="region of interest" description="Disordered" evidence="1">
    <location>
        <begin position="133"/>
        <end position="161"/>
    </location>
</feature>
<dbReference type="Proteomes" id="UP001295469">
    <property type="component" value="Chromosome C02"/>
</dbReference>